<dbReference type="AlphaFoldDB" id="A0A644ZHV3"/>
<protein>
    <submittedName>
        <fullName evidence="1">Uncharacterized protein</fullName>
    </submittedName>
</protein>
<sequence length="98" mass="11367">MTRIPTISINDDFSPSQTGIAFRSSNDKATSRIDEVFRISIQQGIVDDHMDDMLQNIFFQLFQRDILVMLCAQNDRVHTFRFAVLIVFHGNLRFSVRS</sequence>
<name>A0A644ZHV3_9ZZZZ</name>
<proteinExistence type="predicted"/>
<gene>
    <name evidence="1" type="ORF">SDC9_87094</name>
</gene>
<organism evidence="1">
    <name type="scientific">bioreactor metagenome</name>
    <dbReference type="NCBI Taxonomy" id="1076179"/>
    <lineage>
        <taxon>unclassified sequences</taxon>
        <taxon>metagenomes</taxon>
        <taxon>ecological metagenomes</taxon>
    </lineage>
</organism>
<comment type="caution">
    <text evidence="1">The sequence shown here is derived from an EMBL/GenBank/DDBJ whole genome shotgun (WGS) entry which is preliminary data.</text>
</comment>
<accession>A0A644ZHV3</accession>
<reference evidence="1" key="1">
    <citation type="submission" date="2019-08" db="EMBL/GenBank/DDBJ databases">
        <authorList>
            <person name="Kucharzyk K."/>
            <person name="Murdoch R.W."/>
            <person name="Higgins S."/>
            <person name="Loffler F."/>
        </authorList>
    </citation>
    <scope>NUCLEOTIDE SEQUENCE</scope>
</reference>
<dbReference type="EMBL" id="VSSQ01009004">
    <property type="protein sequence ID" value="MPM40450.1"/>
    <property type="molecule type" value="Genomic_DNA"/>
</dbReference>
<evidence type="ECO:0000313" key="1">
    <source>
        <dbReference type="EMBL" id="MPM40450.1"/>
    </source>
</evidence>